<keyword evidence="2" id="KW-1133">Transmembrane helix</keyword>
<dbReference type="EMBL" id="CAUYUJ010014204">
    <property type="protein sequence ID" value="CAK0838165.1"/>
    <property type="molecule type" value="Genomic_DNA"/>
</dbReference>
<feature type="compositionally biased region" description="Basic and acidic residues" evidence="1">
    <location>
        <begin position="48"/>
        <end position="58"/>
    </location>
</feature>
<evidence type="ECO:0000313" key="3">
    <source>
        <dbReference type="EMBL" id="CAK0838165.1"/>
    </source>
</evidence>
<protein>
    <recommendedName>
        <fullName evidence="5">Photosystem II reaction center protein T</fullName>
    </recommendedName>
</protein>
<evidence type="ECO:0000256" key="2">
    <source>
        <dbReference type="SAM" id="Phobius"/>
    </source>
</evidence>
<name>A0ABN9T098_9DINO</name>
<dbReference type="Proteomes" id="UP001189429">
    <property type="component" value="Unassembled WGS sequence"/>
</dbReference>
<accession>A0ABN9T098</accession>
<feature type="transmembrane region" description="Helical" evidence="2">
    <location>
        <begin position="79"/>
        <end position="102"/>
    </location>
</feature>
<feature type="region of interest" description="Disordered" evidence="1">
    <location>
        <begin position="36"/>
        <end position="74"/>
    </location>
</feature>
<feature type="non-terminal residue" evidence="3">
    <location>
        <position position="1"/>
    </location>
</feature>
<evidence type="ECO:0008006" key="5">
    <source>
        <dbReference type="Google" id="ProtNLM"/>
    </source>
</evidence>
<proteinExistence type="predicted"/>
<keyword evidence="2" id="KW-0812">Transmembrane</keyword>
<organism evidence="3 4">
    <name type="scientific">Prorocentrum cordatum</name>
    <dbReference type="NCBI Taxonomy" id="2364126"/>
    <lineage>
        <taxon>Eukaryota</taxon>
        <taxon>Sar</taxon>
        <taxon>Alveolata</taxon>
        <taxon>Dinophyceae</taxon>
        <taxon>Prorocentrales</taxon>
        <taxon>Prorocentraceae</taxon>
        <taxon>Prorocentrum</taxon>
    </lineage>
</organism>
<keyword evidence="4" id="KW-1185">Reference proteome</keyword>
<gene>
    <name evidence="3" type="ORF">PCOR1329_LOCUS34186</name>
</gene>
<reference evidence="3" key="1">
    <citation type="submission" date="2023-10" db="EMBL/GenBank/DDBJ databases">
        <authorList>
            <person name="Chen Y."/>
            <person name="Shah S."/>
            <person name="Dougan E. K."/>
            <person name="Thang M."/>
            <person name="Chan C."/>
        </authorList>
    </citation>
    <scope>NUCLEOTIDE SEQUENCE [LARGE SCALE GENOMIC DNA]</scope>
</reference>
<evidence type="ECO:0000256" key="1">
    <source>
        <dbReference type="SAM" id="MobiDB-lite"/>
    </source>
</evidence>
<keyword evidence="2" id="KW-0472">Membrane</keyword>
<evidence type="ECO:0000313" key="4">
    <source>
        <dbReference type="Proteomes" id="UP001189429"/>
    </source>
</evidence>
<sequence length="110" mass="11683">AAGVLLYSCLPSPDAFVAAPAAGPRAWAASEQALAREPLTPRAAGKGPGERRGGRPSELDEQFGKPPPTEPPFETTQELFYGFAAILVVLLVGFIFLTRGAFTESQYTMD</sequence>
<comment type="caution">
    <text evidence="3">The sequence shown here is derived from an EMBL/GenBank/DDBJ whole genome shotgun (WGS) entry which is preliminary data.</text>
</comment>